<protein>
    <submittedName>
        <fullName evidence="1">Uncharacterized protein</fullName>
    </submittedName>
</protein>
<accession>A0A803MUG8</accession>
<dbReference type="Gramene" id="AUR62035480-RA">
    <property type="protein sequence ID" value="AUR62035480-RA:cds"/>
    <property type="gene ID" value="AUR62035480"/>
</dbReference>
<reference evidence="1" key="1">
    <citation type="journal article" date="2017" name="Nature">
        <title>The genome of Chenopodium quinoa.</title>
        <authorList>
            <person name="Jarvis D.E."/>
            <person name="Ho Y.S."/>
            <person name="Lightfoot D.J."/>
            <person name="Schmoeckel S.M."/>
            <person name="Li B."/>
            <person name="Borm T.J.A."/>
            <person name="Ohyanagi H."/>
            <person name="Mineta K."/>
            <person name="Michell C.T."/>
            <person name="Saber N."/>
            <person name="Kharbatia N.M."/>
            <person name="Rupper R.R."/>
            <person name="Sharp A.R."/>
            <person name="Dally N."/>
            <person name="Boughton B.A."/>
            <person name="Woo Y.H."/>
            <person name="Gao G."/>
            <person name="Schijlen E.G.W.M."/>
            <person name="Guo X."/>
            <person name="Momin A.A."/>
            <person name="Negrao S."/>
            <person name="Al-Babili S."/>
            <person name="Gehring C."/>
            <person name="Roessner U."/>
            <person name="Jung C."/>
            <person name="Murphy K."/>
            <person name="Arold S.T."/>
            <person name="Gojobori T."/>
            <person name="van der Linden C.G."/>
            <person name="van Loo E.N."/>
            <person name="Jellen E.N."/>
            <person name="Maughan P.J."/>
            <person name="Tester M."/>
        </authorList>
    </citation>
    <scope>NUCLEOTIDE SEQUENCE [LARGE SCALE GENOMIC DNA]</scope>
    <source>
        <strain evidence="1">cv. PI 614886</strain>
    </source>
</reference>
<keyword evidence="2" id="KW-1185">Reference proteome</keyword>
<evidence type="ECO:0000313" key="2">
    <source>
        <dbReference type="Proteomes" id="UP000596660"/>
    </source>
</evidence>
<reference evidence="1" key="2">
    <citation type="submission" date="2021-03" db="UniProtKB">
        <authorList>
            <consortium name="EnsemblPlants"/>
        </authorList>
    </citation>
    <scope>IDENTIFICATION</scope>
</reference>
<name>A0A803MUG8_CHEQI</name>
<proteinExistence type="predicted"/>
<sequence length="101" mass="11422">MKEYESGWCALEVLESLNLILTTPYSKEEVHQALKKMHPSKAPCLDGIHAVFYQRFWYIDGDDVSRFVTGILNGNPILDLTNATNIALIPKKKKPQVAANY</sequence>
<dbReference type="Proteomes" id="UP000596660">
    <property type="component" value="Unplaced"/>
</dbReference>
<evidence type="ECO:0000313" key="1">
    <source>
        <dbReference type="EnsemblPlants" id="AUR62035480-RA:cds"/>
    </source>
</evidence>
<dbReference type="EnsemblPlants" id="AUR62035480-RA">
    <property type="protein sequence ID" value="AUR62035480-RA:cds"/>
    <property type="gene ID" value="AUR62035480"/>
</dbReference>
<organism evidence="1 2">
    <name type="scientific">Chenopodium quinoa</name>
    <name type="common">Quinoa</name>
    <dbReference type="NCBI Taxonomy" id="63459"/>
    <lineage>
        <taxon>Eukaryota</taxon>
        <taxon>Viridiplantae</taxon>
        <taxon>Streptophyta</taxon>
        <taxon>Embryophyta</taxon>
        <taxon>Tracheophyta</taxon>
        <taxon>Spermatophyta</taxon>
        <taxon>Magnoliopsida</taxon>
        <taxon>eudicotyledons</taxon>
        <taxon>Gunneridae</taxon>
        <taxon>Pentapetalae</taxon>
        <taxon>Caryophyllales</taxon>
        <taxon>Chenopodiaceae</taxon>
        <taxon>Chenopodioideae</taxon>
        <taxon>Atripliceae</taxon>
        <taxon>Chenopodium</taxon>
    </lineage>
</organism>
<dbReference type="OMA" id="WCALEVL"/>
<dbReference type="AlphaFoldDB" id="A0A803MUG8"/>